<reference evidence="5 6" key="1">
    <citation type="submission" date="2015-10" db="EMBL/GenBank/DDBJ databases">
        <title>Draft genome sequence of Streptomyces griseorubiginosus DSM 40469, type strain for the species Streptomyces griseorubiginosus.</title>
        <authorList>
            <person name="Ruckert C."/>
            <person name="Winkler A."/>
            <person name="Kalinowski J."/>
            <person name="Kampfer P."/>
            <person name="Glaeser S."/>
        </authorList>
    </citation>
    <scope>NUCLEOTIDE SEQUENCE [LARGE SCALE GENOMIC DNA]</scope>
    <source>
        <strain evidence="5 6">DSM 40469</strain>
    </source>
</reference>
<dbReference type="Pfam" id="PF20736">
    <property type="entry name" value="Glyco_hydro127M"/>
    <property type="match status" value="1"/>
</dbReference>
<dbReference type="Pfam" id="PF20737">
    <property type="entry name" value="Glyco_hydro127C"/>
    <property type="match status" value="1"/>
</dbReference>
<dbReference type="InterPro" id="IPR049174">
    <property type="entry name" value="Beta-AFase-like"/>
</dbReference>
<feature type="domain" description="Non-reducing end beta-L-arabinofuranosidase-like GH127 catalytic" evidence="2">
    <location>
        <begin position="41"/>
        <end position="427"/>
    </location>
</feature>
<gene>
    <name evidence="5" type="ORF">AQJ54_20825</name>
</gene>
<keyword evidence="5" id="KW-0378">Hydrolase</keyword>
<feature type="region of interest" description="Disordered" evidence="1">
    <location>
        <begin position="1"/>
        <end position="34"/>
    </location>
</feature>
<evidence type="ECO:0000259" key="4">
    <source>
        <dbReference type="Pfam" id="PF20737"/>
    </source>
</evidence>
<keyword evidence="6" id="KW-1185">Reference proteome</keyword>
<dbReference type="InterPro" id="IPR049046">
    <property type="entry name" value="Beta-AFase-like_GH127_middle"/>
</dbReference>
<evidence type="ECO:0000313" key="6">
    <source>
        <dbReference type="Proteomes" id="UP000054375"/>
    </source>
</evidence>
<evidence type="ECO:0000256" key="1">
    <source>
        <dbReference type="SAM" id="MobiDB-lite"/>
    </source>
</evidence>
<evidence type="ECO:0000313" key="5">
    <source>
        <dbReference type="EMBL" id="KUN65281.1"/>
    </source>
</evidence>
<comment type="caution">
    <text evidence="5">The sequence shown here is derived from an EMBL/GenBank/DDBJ whole genome shotgun (WGS) entry which is preliminary data.</text>
</comment>
<dbReference type="PANTHER" id="PTHR43465">
    <property type="entry name" value="DUF1680 DOMAIN PROTEIN (AFU_ORTHOLOGUE AFUA_1G08910)"/>
    <property type="match status" value="1"/>
</dbReference>
<feature type="domain" description="Non-reducing end beta-L-arabinofuranosidase-like GH127 middle" evidence="3">
    <location>
        <begin position="438"/>
        <end position="536"/>
    </location>
</feature>
<dbReference type="EMBL" id="LMWV01000017">
    <property type="protein sequence ID" value="KUN65281.1"/>
    <property type="molecule type" value="Genomic_DNA"/>
</dbReference>
<evidence type="ECO:0000259" key="3">
    <source>
        <dbReference type="Pfam" id="PF20736"/>
    </source>
</evidence>
<name>A0A117R138_9ACTN</name>
<dbReference type="GO" id="GO:0016787">
    <property type="term" value="F:hydrolase activity"/>
    <property type="evidence" value="ECO:0007669"/>
    <property type="project" value="UniProtKB-KW"/>
</dbReference>
<dbReference type="AlphaFoldDB" id="A0A117R138"/>
<organism evidence="5 6">
    <name type="scientific">Streptomyces griseorubiginosus</name>
    <dbReference type="NCBI Taxonomy" id="67304"/>
    <lineage>
        <taxon>Bacteria</taxon>
        <taxon>Bacillati</taxon>
        <taxon>Actinomycetota</taxon>
        <taxon>Actinomycetes</taxon>
        <taxon>Kitasatosporales</taxon>
        <taxon>Streptomycetaceae</taxon>
        <taxon>Streptomyces</taxon>
    </lineage>
</organism>
<dbReference type="InterPro" id="IPR049049">
    <property type="entry name" value="Beta-AFase-like_GH127_C"/>
</dbReference>
<proteinExistence type="predicted"/>
<sequence length="658" mass="72208">MPRPHSTVPSSPAFPGPGHDSTGPVRPGPGAGAHATLTPVAVELRDGFWAVRRQVNARTSVPQGPDLLESAGNLHNLRLAAGAAEGEFQGAYPFVDSDVYKWLEAAAWQLGQGEDEALAADVDRIVALVAAAQQDDGYLNTWFQLRKGGERYKELRWSHELYCAGHLIQAAVAHHRTTGRAELLDVARKFADHVDSVFGPPDSGKPIDGIDGHPEIETALVELYRETGERRYLELAGYFVDRFGHGLLGGEAYCQDRVPLREATDVEGHAVRQLYLLAAATDLATEIGDEELRAAAERLWTAMTAAKTHLTGGLGAHHDEEDFGDPYELPNERAYCETCAAIASIQWSWRLALLTGSARYSDLIERTLFNGFLAGVSLDGERWLYVNPLQVRDGHTDPGGDQSARRTRWFRCACCPPNVMRLMASLEHYLASADADGLQIHQYATGRYSGDLGGTPVVVGAETDYPWQGTIALTVEESPADRPWTLSLRIPQWCRDFRVRVGKTVYDRTDAPVTDGWLRLERTWAPGDQVVLDLGMEPRLTAADPRVDAVRGCVAIERGPLVYCLEQVDHPGGGLDDMVIDTTGPLAVKHRPDLLGGVTTVIAAGHRRRLPETGWWPYRSAEDAEEPPPGAPIELTAVPYYAWANRRDGSMRVWLPTS</sequence>
<feature type="domain" description="Non-reducing end beta-L-arabinofuranosidase-like GH127 C-terminal" evidence="4">
    <location>
        <begin position="538"/>
        <end position="656"/>
    </location>
</feature>
<accession>A0A117R138</accession>
<dbReference type="Pfam" id="PF07944">
    <property type="entry name" value="Beta-AFase-like_GH127_cat"/>
    <property type="match status" value="1"/>
</dbReference>
<dbReference type="GO" id="GO:0005975">
    <property type="term" value="P:carbohydrate metabolic process"/>
    <property type="evidence" value="ECO:0007669"/>
    <property type="project" value="InterPro"/>
</dbReference>
<dbReference type="InterPro" id="IPR012878">
    <property type="entry name" value="Beta-AFase-like_GH127_cat"/>
</dbReference>
<dbReference type="Proteomes" id="UP000054375">
    <property type="component" value="Unassembled WGS sequence"/>
</dbReference>
<protein>
    <submittedName>
        <fullName evidence="5">Glycosyl hydrolase</fullName>
    </submittedName>
</protein>
<evidence type="ECO:0000259" key="2">
    <source>
        <dbReference type="Pfam" id="PF07944"/>
    </source>
</evidence>
<dbReference type="InterPro" id="IPR008928">
    <property type="entry name" value="6-hairpin_glycosidase_sf"/>
</dbReference>
<dbReference type="RefSeq" id="WP_062239508.1">
    <property type="nucleotide sequence ID" value="NZ_JBPJFL010000001.1"/>
</dbReference>
<dbReference type="SUPFAM" id="SSF48208">
    <property type="entry name" value="Six-hairpin glycosidases"/>
    <property type="match status" value="1"/>
</dbReference>
<dbReference type="PANTHER" id="PTHR43465:SF2">
    <property type="entry name" value="DUF1680 DOMAIN PROTEIN (AFU_ORTHOLOGUE AFUA_1G08910)"/>
    <property type="match status" value="1"/>
</dbReference>